<feature type="compositionally biased region" description="Acidic residues" evidence="1">
    <location>
        <begin position="91"/>
        <end position="108"/>
    </location>
</feature>
<feature type="compositionally biased region" description="Acidic residues" evidence="1">
    <location>
        <begin position="699"/>
        <end position="711"/>
    </location>
</feature>
<feature type="region of interest" description="Disordered" evidence="1">
    <location>
        <begin position="1"/>
        <end position="122"/>
    </location>
</feature>
<reference evidence="2 3" key="1">
    <citation type="submission" date="2018-12" db="EMBL/GenBank/DDBJ databases">
        <title>Complete genome of Nonlabens sp. MJ115.</title>
        <authorList>
            <person name="Choi H.S."/>
            <person name="Jung J."/>
        </authorList>
    </citation>
    <scope>NUCLEOTIDE SEQUENCE [LARGE SCALE GENOMIC DNA]</scope>
    <source>
        <strain evidence="2 3">MJ115</strain>
    </source>
</reference>
<dbReference type="AlphaFoldDB" id="A0A3S9MYL8"/>
<name>A0A3S9MYL8_9FLAO</name>
<dbReference type="EMBL" id="CP034549">
    <property type="protein sequence ID" value="AZQ44214.1"/>
    <property type="molecule type" value="Genomic_DNA"/>
</dbReference>
<dbReference type="OrthoDB" id="5422202at2"/>
<feature type="region of interest" description="Disordered" evidence="1">
    <location>
        <begin position="690"/>
        <end position="711"/>
    </location>
</feature>
<feature type="compositionally biased region" description="Basic and acidic residues" evidence="1">
    <location>
        <begin position="21"/>
        <end position="53"/>
    </location>
</feature>
<protein>
    <submittedName>
        <fullName evidence="2">DUF349 domain-containing protein</fullName>
    </submittedName>
</protein>
<dbReference type="RefSeq" id="WP_126447429.1">
    <property type="nucleotide sequence ID" value="NZ_CP034549.1"/>
</dbReference>
<accession>A0A3S9MYL8</accession>
<dbReference type="Proteomes" id="UP000279600">
    <property type="component" value="Chromosome"/>
</dbReference>
<feature type="compositionally biased region" description="Basic and acidic residues" evidence="1">
    <location>
        <begin position="69"/>
        <end position="85"/>
    </location>
</feature>
<dbReference type="Pfam" id="PF03993">
    <property type="entry name" value="DUF349"/>
    <property type="match status" value="5"/>
</dbReference>
<gene>
    <name evidence="2" type="ORF">EJ995_08190</name>
</gene>
<keyword evidence="3" id="KW-1185">Reference proteome</keyword>
<evidence type="ECO:0000313" key="2">
    <source>
        <dbReference type="EMBL" id="AZQ44214.1"/>
    </source>
</evidence>
<organism evidence="2 3">
    <name type="scientific">Nonlabens ponticola</name>
    <dbReference type="NCBI Taxonomy" id="2496866"/>
    <lineage>
        <taxon>Bacteria</taxon>
        <taxon>Pseudomonadati</taxon>
        <taxon>Bacteroidota</taxon>
        <taxon>Flavobacteriia</taxon>
        <taxon>Flavobacteriales</taxon>
        <taxon>Flavobacteriaceae</taxon>
        <taxon>Nonlabens</taxon>
    </lineage>
</organism>
<dbReference type="KEGG" id="noj:EJ995_08190"/>
<dbReference type="InterPro" id="IPR007139">
    <property type="entry name" value="DUF349"/>
</dbReference>
<sequence length="711" mass="84010">METNDNLQPKADGKITSQEEAANRPDAHEKAIVEESEKAKNEEHIEVEPESAEKTVPGNNKVDAPVDDSSTHEDAIVEEKKKVETTNDPIVEVDEEDEDEDEEEDVSTDENSKSPEAKDYSNLTIAQLSDELRELIQEYPINSFKKQAIEIEKAFKLKDEELKAADLKRFTADQETLPEADRSTFEYNNKDSKAFTDLHSLYRKKKGEHQRAIRKEQESNLEKRRAIIEGIKNLIDEEENIGTTFKKFNQYQDEWKNTGSIPHDAYNIIWEDYRLHVQNFYDYISLSKELRDKDFERNLEFRHKIIARAKELAEEQDIHKALRELQELHRMWKEDSGPVAKEMRDPIWDEFKAASDVIHEKRQEYYAERDKQAEKNQVIKENIIAEIERIVESEPKSHKDWQERLKEVNALRELFMQTGPAPKKVNNQVWNNFRTATREFNKAKNDYYKSLKEEQQKNLDKKMKLIAIAEQHQDSENFQESLDIMKRIQADWKKIGHVPRKDSDRIWKRFQKACNAFFDQKNAQKKAENKEELANFEEKVKVYDKLKELLPQDDQDAMQSQVKAIMDEWATIGRVPHSKRHIHDKFDKLVKSKLTAAGLSAVDAEMIKYENKLSSLKEGEERDFKNERFYLRKRRDEIQDEMRQLENNLQFFNAKDDKNPLLIQQRKNIDALQKELDVIKEKQKQLNILQRQIEKDNAPETETENDEQEEN</sequence>
<evidence type="ECO:0000313" key="3">
    <source>
        <dbReference type="Proteomes" id="UP000279600"/>
    </source>
</evidence>
<proteinExistence type="predicted"/>
<feature type="compositionally biased region" description="Basic and acidic residues" evidence="1">
    <location>
        <begin position="110"/>
        <end position="119"/>
    </location>
</feature>
<evidence type="ECO:0000256" key="1">
    <source>
        <dbReference type="SAM" id="MobiDB-lite"/>
    </source>
</evidence>